<gene>
    <name evidence="2" type="ORF">PYS65_25010</name>
</gene>
<protein>
    <submittedName>
        <fullName evidence="2">Uncharacterized protein</fullName>
    </submittedName>
</protein>
<evidence type="ECO:0000313" key="3">
    <source>
        <dbReference type="Proteomes" id="UP001216440"/>
    </source>
</evidence>
<feature type="region of interest" description="Disordered" evidence="1">
    <location>
        <begin position="59"/>
        <end position="83"/>
    </location>
</feature>
<accession>A0ABY8K9Z7</accession>
<sequence length="107" mass="12005">MAFILAPEGISHTVRRGEEFDIKPPPLGEYGIENQALLSRSGYTLGNEPIFHFVNLERRRDPSKTNRNTVPLHTGPAAQHHSDVAHIALDKEARRAHRGNPIRPGKR</sequence>
<name>A0ABY8K9Z7_9ACTN</name>
<reference evidence="2 3" key="1">
    <citation type="submission" date="2023-03" db="EMBL/GenBank/DDBJ databases">
        <authorList>
            <person name="Mo P."/>
        </authorList>
    </citation>
    <scope>NUCLEOTIDE SEQUENCE [LARGE SCALE GENOMIC DNA]</scope>
    <source>
        <strain evidence="2 3">HUAS 5</strain>
    </source>
</reference>
<proteinExistence type="predicted"/>
<evidence type="ECO:0000313" key="2">
    <source>
        <dbReference type="EMBL" id="WGD43132.1"/>
    </source>
</evidence>
<evidence type="ECO:0000256" key="1">
    <source>
        <dbReference type="SAM" id="MobiDB-lite"/>
    </source>
</evidence>
<dbReference type="Proteomes" id="UP001216440">
    <property type="component" value="Chromosome"/>
</dbReference>
<dbReference type="RefSeq" id="WP_279336184.1">
    <property type="nucleotide sequence ID" value="NZ_CP121682.1"/>
</dbReference>
<organism evidence="2 3">
    <name type="scientific">Streptomyces cathayae</name>
    <dbReference type="NCBI Taxonomy" id="3031124"/>
    <lineage>
        <taxon>Bacteria</taxon>
        <taxon>Bacillati</taxon>
        <taxon>Actinomycetota</taxon>
        <taxon>Actinomycetes</taxon>
        <taxon>Kitasatosporales</taxon>
        <taxon>Streptomycetaceae</taxon>
        <taxon>Streptomyces</taxon>
    </lineage>
</organism>
<keyword evidence="3" id="KW-1185">Reference proteome</keyword>
<dbReference type="EMBL" id="CP121682">
    <property type="protein sequence ID" value="WGD43132.1"/>
    <property type="molecule type" value="Genomic_DNA"/>
</dbReference>